<reference evidence="3 4" key="1">
    <citation type="submission" date="2018-10" db="EMBL/GenBank/DDBJ databases">
        <title>Kocuria tytouropygialis sp. nov., isolated from the uropygial gland of an American barn owl (Tyto furcata).</title>
        <authorList>
            <person name="Braun M.S."/>
            <person name="Wang E."/>
            <person name="Zimmermann S."/>
            <person name="Wagner H."/>
            <person name="Wink M."/>
        </authorList>
    </citation>
    <scope>NUCLEOTIDE SEQUENCE [LARGE SCALE GENOMIC DNA]</scope>
    <source>
        <strain evidence="3 4">442</strain>
    </source>
</reference>
<proteinExistence type="predicted"/>
<keyword evidence="2" id="KW-0812">Transmembrane</keyword>
<evidence type="ECO:0000256" key="2">
    <source>
        <dbReference type="SAM" id="Phobius"/>
    </source>
</evidence>
<dbReference type="EMBL" id="PNJG02000006">
    <property type="protein sequence ID" value="RKQ33130.1"/>
    <property type="molecule type" value="Genomic_DNA"/>
</dbReference>
<name>A0A495A0Y5_9MICC</name>
<evidence type="ECO:0000256" key="1">
    <source>
        <dbReference type="SAM" id="MobiDB-lite"/>
    </source>
</evidence>
<gene>
    <name evidence="3" type="ORF">C1C97_011990</name>
</gene>
<protein>
    <submittedName>
        <fullName evidence="3">Uncharacterized protein</fullName>
    </submittedName>
</protein>
<keyword evidence="2" id="KW-0472">Membrane</keyword>
<keyword evidence="4" id="KW-1185">Reference proteome</keyword>
<keyword evidence="2" id="KW-1133">Transmembrane helix</keyword>
<feature type="compositionally biased region" description="Low complexity" evidence="1">
    <location>
        <begin position="28"/>
        <end position="55"/>
    </location>
</feature>
<dbReference type="Proteomes" id="UP000249516">
    <property type="component" value="Unassembled WGS sequence"/>
</dbReference>
<evidence type="ECO:0000313" key="3">
    <source>
        <dbReference type="EMBL" id="RKQ33130.1"/>
    </source>
</evidence>
<accession>A0A495A0Y5</accession>
<feature type="region of interest" description="Disordered" evidence="1">
    <location>
        <begin position="1"/>
        <end position="80"/>
    </location>
</feature>
<evidence type="ECO:0000313" key="4">
    <source>
        <dbReference type="Proteomes" id="UP000249516"/>
    </source>
</evidence>
<dbReference type="AlphaFoldDB" id="A0A495A0Y5"/>
<comment type="caution">
    <text evidence="3">The sequence shown here is derived from an EMBL/GenBank/DDBJ whole genome shotgun (WGS) entry which is preliminary data.</text>
</comment>
<feature type="transmembrane region" description="Helical" evidence="2">
    <location>
        <begin position="88"/>
        <end position="106"/>
    </location>
</feature>
<sequence length="107" mass="11296">MAMNRAPGPHESPAQDPQEPGRHAGQHPAPSSSPGSEPGRTPDGAAAPAGARPGPLAEDAAQPADSERSGRERHHINPARMEVRVRRIALLGLVLVPLIYFIVQSLH</sequence>
<organism evidence="3 4">
    <name type="scientific">Kocuria tytonis</name>
    <dbReference type="NCBI Taxonomy" id="2054280"/>
    <lineage>
        <taxon>Bacteria</taxon>
        <taxon>Bacillati</taxon>
        <taxon>Actinomycetota</taxon>
        <taxon>Actinomycetes</taxon>
        <taxon>Micrococcales</taxon>
        <taxon>Micrococcaceae</taxon>
        <taxon>Kocuria</taxon>
    </lineage>
</organism>